<dbReference type="CDD" id="cd01299">
    <property type="entry name" value="Met_dep_hydrolase_A"/>
    <property type="match status" value="1"/>
</dbReference>
<accession>A0A5D0QZH8</accession>
<dbReference type="Gene3D" id="3.20.20.140">
    <property type="entry name" value="Metal-dependent hydrolases"/>
    <property type="match status" value="1"/>
</dbReference>
<keyword evidence="2" id="KW-0378">Hydrolase</keyword>
<evidence type="ECO:0000259" key="1">
    <source>
        <dbReference type="Pfam" id="PF01979"/>
    </source>
</evidence>
<dbReference type="InterPro" id="IPR032466">
    <property type="entry name" value="Metal_Hydrolase"/>
</dbReference>
<dbReference type="EMBL" id="VSKL01000001">
    <property type="protein sequence ID" value="TYB74673.1"/>
    <property type="molecule type" value="Genomic_DNA"/>
</dbReference>
<evidence type="ECO:0000313" key="2">
    <source>
        <dbReference type="EMBL" id="TYB74673.1"/>
    </source>
</evidence>
<sequence length="441" mass="48720">MNMQSVIHQIKIKPVLTIILCLVVSMLYAQEKDTYIKAGAMFDSQQKVFVQNQLIHIRGNKIVSVETFKEVPENVNFIDLSNYTILPGLIDAHTHVLFSQDANTDSSEHIIQTVTMESDALRALRGAKRARSYLDVGITTIKDLGNSGLFLDVALRDAINEGTIEGPRILASGPIMGAAGGQIYGVSPNHQNLIDLEYRVIKGVEDARNAVREHVNQGVDLIKICADNLPNKTMLTREEMEAIVQMAHDYGLSVTAHSVSDKSAWNAVHAGVDGIEHGFNIADSTLKLMAKKNVFLVPTENSRNYMNIYSNLAGFKKGETEWIDFYLEKMSKRLKQAIKLGVPIIAGSDNYTDIGGTRGKSSQDMLRAYFEAGMEPLSILQSATYLSARYVGMENDIGVIKSEAKADIIAVQGDVNSDFVKTMENVVFVMKDGIIYHQKTN</sequence>
<dbReference type="SUPFAM" id="SSF51338">
    <property type="entry name" value="Composite domain of metallo-dependent hydrolases"/>
    <property type="match status" value="1"/>
</dbReference>
<dbReference type="AlphaFoldDB" id="A0A5D0QZH8"/>
<dbReference type="Pfam" id="PF01979">
    <property type="entry name" value="Amidohydro_1"/>
    <property type="match status" value="1"/>
</dbReference>
<dbReference type="InterPro" id="IPR057744">
    <property type="entry name" value="OTAase-like"/>
</dbReference>
<dbReference type="SUPFAM" id="SSF51556">
    <property type="entry name" value="Metallo-dependent hydrolases"/>
    <property type="match status" value="1"/>
</dbReference>
<dbReference type="Proteomes" id="UP000324358">
    <property type="component" value="Unassembled WGS sequence"/>
</dbReference>
<dbReference type="Gene3D" id="2.30.40.10">
    <property type="entry name" value="Urease, subunit C, domain 1"/>
    <property type="match status" value="1"/>
</dbReference>
<comment type="caution">
    <text evidence="2">The sequence shown here is derived from an EMBL/GenBank/DDBJ whole genome shotgun (WGS) entry which is preliminary data.</text>
</comment>
<evidence type="ECO:0000313" key="3">
    <source>
        <dbReference type="Proteomes" id="UP000324358"/>
    </source>
</evidence>
<proteinExistence type="predicted"/>
<dbReference type="RefSeq" id="WP_066252248.1">
    <property type="nucleotide sequence ID" value="NZ_VSKL01000001.1"/>
</dbReference>
<protein>
    <submittedName>
        <fullName evidence="2">Amidohydrolase family protein</fullName>
    </submittedName>
</protein>
<dbReference type="GO" id="GO:0016810">
    <property type="term" value="F:hydrolase activity, acting on carbon-nitrogen (but not peptide) bonds"/>
    <property type="evidence" value="ECO:0007669"/>
    <property type="project" value="InterPro"/>
</dbReference>
<gene>
    <name evidence="2" type="ORF">ES675_00615</name>
</gene>
<dbReference type="InterPro" id="IPR051781">
    <property type="entry name" value="Metallo-dep_Hydrolase"/>
</dbReference>
<dbReference type="OrthoDB" id="9815657at2"/>
<organism evidence="2 3">
    <name type="scientific">Bizionia algoritergicola</name>
    <dbReference type="NCBI Taxonomy" id="291187"/>
    <lineage>
        <taxon>Bacteria</taxon>
        <taxon>Pseudomonadati</taxon>
        <taxon>Bacteroidota</taxon>
        <taxon>Flavobacteriia</taxon>
        <taxon>Flavobacteriales</taxon>
        <taxon>Flavobacteriaceae</taxon>
        <taxon>Bizionia</taxon>
    </lineage>
</organism>
<dbReference type="PANTHER" id="PTHR43135:SF3">
    <property type="entry name" value="ALPHA-D-RIBOSE 1-METHYLPHOSPHONATE 5-TRIPHOSPHATE DIPHOSPHATASE"/>
    <property type="match status" value="1"/>
</dbReference>
<dbReference type="PANTHER" id="PTHR43135">
    <property type="entry name" value="ALPHA-D-RIBOSE 1-METHYLPHOSPHONATE 5-TRIPHOSPHATE DIPHOSPHATASE"/>
    <property type="match status" value="1"/>
</dbReference>
<reference evidence="2 3" key="1">
    <citation type="submission" date="2019-08" db="EMBL/GenBank/DDBJ databases">
        <title>Genomes of Antarctic Bizionia species.</title>
        <authorList>
            <person name="Bowman J.P."/>
        </authorList>
    </citation>
    <scope>NUCLEOTIDE SEQUENCE [LARGE SCALE GENOMIC DNA]</scope>
    <source>
        <strain evidence="2 3">APA-1</strain>
    </source>
</reference>
<keyword evidence="3" id="KW-1185">Reference proteome</keyword>
<dbReference type="InterPro" id="IPR006680">
    <property type="entry name" value="Amidohydro-rel"/>
</dbReference>
<feature type="domain" description="Amidohydrolase-related" evidence="1">
    <location>
        <begin position="84"/>
        <end position="433"/>
    </location>
</feature>
<dbReference type="InterPro" id="IPR011059">
    <property type="entry name" value="Metal-dep_hydrolase_composite"/>
</dbReference>
<name>A0A5D0QZH8_9FLAO</name>